<evidence type="ECO:0000313" key="7">
    <source>
        <dbReference type="Proteomes" id="UP001227831"/>
    </source>
</evidence>
<feature type="domain" description="MucBP" evidence="5">
    <location>
        <begin position="553"/>
        <end position="614"/>
    </location>
</feature>
<dbReference type="InterPro" id="IPR022263">
    <property type="entry name" value="KxYKxGKxW"/>
</dbReference>
<evidence type="ECO:0000256" key="3">
    <source>
        <dbReference type="SAM" id="MobiDB-lite"/>
    </source>
</evidence>
<dbReference type="InterPro" id="IPR032675">
    <property type="entry name" value="LRR_dom_sf"/>
</dbReference>
<evidence type="ECO:0000256" key="2">
    <source>
        <dbReference type="ARBA" id="ARBA00022737"/>
    </source>
</evidence>
<feature type="domain" description="MucBP" evidence="5">
    <location>
        <begin position="1032"/>
        <end position="1093"/>
    </location>
</feature>
<keyword evidence="4" id="KW-0812">Transmembrane</keyword>
<evidence type="ECO:0000259" key="5">
    <source>
        <dbReference type="Pfam" id="PF06458"/>
    </source>
</evidence>
<dbReference type="Pfam" id="PF06458">
    <property type="entry name" value="MucBP"/>
    <property type="match status" value="9"/>
</dbReference>
<feature type="domain" description="MucBP" evidence="5">
    <location>
        <begin position="620"/>
        <end position="681"/>
    </location>
</feature>
<dbReference type="Gene3D" id="3.80.10.10">
    <property type="entry name" value="Ribonuclease Inhibitor"/>
    <property type="match status" value="1"/>
</dbReference>
<feature type="domain" description="MucBP" evidence="5">
    <location>
        <begin position="821"/>
        <end position="882"/>
    </location>
</feature>
<evidence type="ECO:0000256" key="4">
    <source>
        <dbReference type="SAM" id="Phobius"/>
    </source>
</evidence>
<feature type="domain" description="MucBP" evidence="5">
    <location>
        <begin position="687"/>
        <end position="748"/>
    </location>
</feature>
<comment type="caution">
    <text evidence="6">The sequence shown here is derived from an EMBL/GenBank/DDBJ whole genome shotgun (WGS) entry which is preliminary data.</text>
</comment>
<feature type="region of interest" description="Disordered" evidence="3">
    <location>
        <begin position="42"/>
        <end position="189"/>
    </location>
</feature>
<keyword evidence="1" id="KW-0732">Signal</keyword>
<feature type="domain" description="MucBP" evidence="5">
    <location>
        <begin position="754"/>
        <end position="815"/>
    </location>
</feature>
<reference evidence="6 7" key="1">
    <citation type="journal article" date="2023" name="Int. J. Syst. Evol. Microbiol.">
        <title>Lactiplantibacillus brownii sp. nov., a novel psychrotolerant species isolated from sauerkraut.</title>
        <authorList>
            <person name="Heng Y.C."/>
            <person name="Silvaraju S."/>
            <person name="Lee J.K.Y."/>
            <person name="Kittelmann S."/>
        </authorList>
    </citation>
    <scope>NUCLEOTIDE SEQUENCE [LARGE SCALE GENOMIC DNA]</scope>
    <source>
        <strain evidence="6 7">WILCCON 0030</strain>
    </source>
</reference>
<feature type="compositionally biased region" description="Low complexity" evidence="3">
    <location>
        <begin position="77"/>
        <end position="114"/>
    </location>
</feature>
<dbReference type="InterPro" id="IPR001611">
    <property type="entry name" value="Leu-rich_rpt"/>
</dbReference>
<feature type="domain" description="MucBP" evidence="5">
    <location>
        <begin position="955"/>
        <end position="1017"/>
    </location>
</feature>
<dbReference type="Proteomes" id="UP001227831">
    <property type="component" value="Unassembled WGS sequence"/>
</dbReference>
<feature type="compositionally biased region" description="Polar residues" evidence="3">
    <location>
        <begin position="42"/>
        <end position="53"/>
    </location>
</feature>
<dbReference type="Gene3D" id="3.10.20.320">
    <property type="entry name" value="Putative peptidoglycan bound protein (lpxtg motif)"/>
    <property type="match status" value="9"/>
</dbReference>
<organism evidence="6 7">
    <name type="scientific">Lactiplantibacillus brownii</name>
    <dbReference type="NCBI Taxonomy" id="3069269"/>
    <lineage>
        <taxon>Bacteria</taxon>
        <taxon>Bacillati</taxon>
        <taxon>Bacillota</taxon>
        <taxon>Bacilli</taxon>
        <taxon>Lactobacillales</taxon>
        <taxon>Lactobacillaceae</taxon>
        <taxon>Lactiplantibacillus</taxon>
    </lineage>
</organism>
<accession>A0ABU1ABS0</accession>
<dbReference type="Pfam" id="PF19258">
    <property type="entry name" value="KxYKxGKxW_sig"/>
    <property type="match status" value="1"/>
</dbReference>
<dbReference type="PROSITE" id="PS51450">
    <property type="entry name" value="LRR"/>
    <property type="match status" value="1"/>
</dbReference>
<evidence type="ECO:0000256" key="1">
    <source>
        <dbReference type="ARBA" id="ARBA00022729"/>
    </source>
</evidence>
<dbReference type="EMBL" id="JAVCWF010000001">
    <property type="protein sequence ID" value="MDQ7938365.1"/>
    <property type="molecule type" value="Genomic_DNA"/>
</dbReference>
<keyword evidence="2" id="KW-0677">Repeat</keyword>
<feature type="transmembrane region" description="Helical" evidence="4">
    <location>
        <begin position="1161"/>
        <end position="1180"/>
    </location>
</feature>
<gene>
    <name evidence="6" type="ORF">RA086_12170</name>
</gene>
<dbReference type="NCBIfam" id="TIGR03715">
    <property type="entry name" value="KxYKxGKxW"/>
    <property type="match status" value="1"/>
</dbReference>
<protein>
    <submittedName>
        <fullName evidence="6">MucBP domain-containing protein</fullName>
    </submittedName>
</protein>
<keyword evidence="4" id="KW-0472">Membrane</keyword>
<dbReference type="SUPFAM" id="SSF52058">
    <property type="entry name" value="L domain-like"/>
    <property type="match status" value="1"/>
</dbReference>
<proteinExistence type="predicted"/>
<dbReference type="RefSeq" id="WP_308704052.1">
    <property type="nucleotide sequence ID" value="NZ_AP027463.1"/>
</dbReference>
<feature type="region of interest" description="Disordered" evidence="3">
    <location>
        <begin position="1099"/>
        <end position="1122"/>
    </location>
</feature>
<evidence type="ECO:0000313" key="6">
    <source>
        <dbReference type="EMBL" id="MDQ7938365.1"/>
    </source>
</evidence>
<dbReference type="InterPro" id="IPR009459">
    <property type="entry name" value="MucBP_dom"/>
</dbReference>
<feature type="domain" description="MucBP" evidence="5">
    <location>
        <begin position="888"/>
        <end position="949"/>
    </location>
</feature>
<feature type="compositionally biased region" description="Polar residues" evidence="3">
    <location>
        <begin position="168"/>
        <end position="189"/>
    </location>
</feature>
<feature type="compositionally biased region" description="Polar residues" evidence="3">
    <location>
        <begin position="115"/>
        <end position="133"/>
    </location>
</feature>
<feature type="domain" description="MucBP" evidence="5">
    <location>
        <begin position="487"/>
        <end position="548"/>
    </location>
</feature>
<sequence>MSNQKEHFRMYKKGKKWLFAGVVTSVMALGAWQDQVAQADTNASGSTAESQSATTTTTTTEKQVTLRHEATVTNQQPATESTTKTPTTAPVVKPESSVKPTDTTETNPKPTTDTSIKTTNASETKPAEVTSTTDDQHHATSDQSATTKVPETTATKATENTKPDTIETKPTTVAETKTDVTASSQLQASTPKLAVQSRITTRADENINDWMPNKTVQQMVLDRLNSDNHGKTWTSAAEITKQDMLLLTELSIQSYSTYIDGKSSFSLAGLEYATNLTNLDLLNSLNTPNPHFRGDITDIKPLAALTNLTTLQLSGQRVSDITPIAGLKKLVDLNLGHDMIADFSTLDAAQYTKYFYIAGQAVYGSVVRVPQTGKYTLVNPIKLPKGVALTLQPSAGRVVVDIPGDLPTASGWFFYNGATNTMNGNNIDYQVTQNQIMPGPTTSPYPNVAVNQNPYTYYLISIFYDSDNIETIDIFTPYIIAADAAAVTVKYVDANNQPLADETTLSGLIGDTYQATAKTIPGYRLKAEPTNATGTFSDTAQTVTFVYEEATSTVTVHYQDQNGQPIKADTQTTGQIGSDYQFEAPKILGYKYQTTNGNATGTYTEEPIEITFIYDEVHSTITVHHHDRNGNLLREDTQTTGRVGTDYKLDAPDILGYKYSDIIGSATGTFTEEPFEVTFIYDEVNSTVTAHYQDKNGKQLKADTQISGRVGTDYQLDVPEILGYKYNHTIGNATGTYTEEPLEVTFIYDEVNSTVTAHYQDQNGKQLKADTQISGQVGSSYALDAPEILGYKYNHTIGNAAGTYTEEPLEVTFIYDEVNSTVTAHYQDKNGKQLKPDTQISGRVGTDYQLDAPEILGYKYNNTVGNATGTYTEEPLEVTFIYDEVNSTVTAHYQDQNGKQLKADTQITGQVGTDYQLDAPEILGYKYNHTNGNATGTYTEEPLEVTFIYDEVNSTVTAHYQDQNGKQLKADTQITGQVGSNYSLTAPEIAGYSYHSTVGSASGQFDTSDSVVTFIYRQTVTPPVTPDMTGRVIVKHMTADGVSIAPNVVLTGKVGTPYQTFALNNSAYHLIKAPANATGIFTKDDLEISYIYEAVTTSDDKIMPEQPSEQPEPEPTRPTVTIPTDNTVKATTVSTNKLKPLVPLATKSTAQTLPQTNERRGTAMLGLTLLGSLVALATAFRRRKN</sequence>
<name>A0ABU1ABS0_9LACO</name>
<keyword evidence="7" id="KW-1185">Reference proteome</keyword>
<keyword evidence="4" id="KW-1133">Transmembrane helix</keyword>